<gene>
    <name evidence="1" type="ORF">BOTBODRAFT_33502</name>
</gene>
<evidence type="ECO:0000313" key="1">
    <source>
        <dbReference type="EMBL" id="KDQ13485.1"/>
    </source>
</evidence>
<dbReference type="AlphaFoldDB" id="A0A067MFK5"/>
<feature type="non-terminal residue" evidence="1">
    <location>
        <position position="76"/>
    </location>
</feature>
<dbReference type="InParanoid" id="A0A067MFK5"/>
<name>A0A067MFK5_BOTB1</name>
<keyword evidence="2" id="KW-1185">Reference proteome</keyword>
<dbReference type="EMBL" id="KL198043">
    <property type="protein sequence ID" value="KDQ13485.1"/>
    <property type="molecule type" value="Genomic_DNA"/>
</dbReference>
<dbReference type="Proteomes" id="UP000027195">
    <property type="component" value="Unassembled WGS sequence"/>
</dbReference>
<proteinExistence type="predicted"/>
<evidence type="ECO:0000313" key="2">
    <source>
        <dbReference type="Proteomes" id="UP000027195"/>
    </source>
</evidence>
<organism evidence="1 2">
    <name type="scientific">Botryobasidium botryosum (strain FD-172 SS1)</name>
    <dbReference type="NCBI Taxonomy" id="930990"/>
    <lineage>
        <taxon>Eukaryota</taxon>
        <taxon>Fungi</taxon>
        <taxon>Dikarya</taxon>
        <taxon>Basidiomycota</taxon>
        <taxon>Agaricomycotina</taxon>
        <taxon>Agaricomycetes</taxon>
        <taxon>Cantharellales</taxon>
        <taxon>Botryobasidiaceae</taxon>
        <taxon>Botryobasidium</taxon>
    </lineage>
</organism>
<sequence>MGCAVAIIATKAFWSKPGECIGPAEIRAAAEHYIQSQTAEHVKTAVLEAFQNVDGPYDTPQHRETLLSIILDNQIC</sequence>
<protein>
    <submittedName>
        <fullName evidence="1">Uncharacterized protein</fullName>
    </submittedName>
</protein>
<reference evidence="2" key="1">
    <citation type="journal article" date="2014" name="Proc. Natl. Acad. Sci. U.S.A.">
        <title>Extensive sampling of basidiomycete genomes demonstrates inadequacy of the white-rot/brown-rot paradigm for wood decay fungi.</title>
        <authorList>
            <person name="Riley R."/>
            <person name="Salamov A.A."/>
            <person name="Brown D.W."/>
            <person name="Nagy L.G."/>
            <person name="Floudas D."/>
            <person name="Held B.W."/>
            <person name="Levasseur A."/>
            <person name="Lombard V."/>
            <person name="Morin E."/>
            <person name="Otillar R."/>
            <person name="Lindquist E.A."/>
            <person name="Sun H."/>
            <person name="LaButti K.M."/>
            <person name="Schmutz J."/>
            <person name="Jabbour D."/>
            <person name="Luo H."/>
            <person name="Baker S.E."/>
            <person name="Pisabarro A.G."/>
            <person name="Walton J.D."/>
            <person name="Blanchette R.A."/>
            <person name="Henrissat B."/>
            <person name="Martin F."/>
            <person name="Cullen D."/>
            <person name="Hibbett D.S."/>
            <person name="Grigoriev I.V."/>
        </authorList>
    </citation>
    <scope>NUCLEOTIDE SEQUENCE [LARGE SCALE GENOMIC DNA]</scope>
    <source>
        <strain evidence="2">FD-172 SS1</strain>
    </source>
</reference>
<dbReference type="HOGENOM" id="CLU_126089_1_0_1"/>
<accession>A0A067MFK5</accession>